<evidence type="ECO:0000313" key="2">
    <source>
        <dbReference type="EMBL" id="CAD7622150.1"/>
    </source>
</evidence>
<organism evidence="2">
    <name type="scientific">Medioppia subpectinata</name>
    <dbReference type="NCBI Taxonomy" id="1979941"/>
    <lineage>
        <taxon>Eukaryota</taxon>
        <taxon>Metazoa</taxon>
        <taxon>Ecdysozoa</taxon>
        <taxon>Arthropoda</taxon>
        <taxon>Chelicerata</taxon>
        <taxon>Arachnida</taxon>
        <taxon>Acari</taxon>
        <taxon>Acariformes</taxon>
        <taxon>Sarcoptiformes</taxon>
        <taxon>Oribatida</taxon>
        <taxon>Brachypylina</taxon>
        <taxon>Oppioidea</taxon>
        <taxon>Oppiidae</taxon>
        <taxon>Medioppia</taxon>
    </lineage>
</organism>
<keyword evidence="3" id="KW-1185">Reference proteome</keyword>
<dbReference type="Gene3D" id="1.20.5.4010">
    <property type="match status" value="1"/>
</dbReference>
<proteinExistence type="predicted"/>
<evidence type="ECO:0000313" key="3">
    <source>
        <dbReference type="Proteomes" id="UP000759131"/>
    </source>
</evidence>
<accession>A0A7R9KHU2</accession>
<gene>
    <name evidence="2" type="ORF">OSB1V03_LOCUS2618</name>
</gene>
<sequence>MGENSNSSTTNSSNNNVSMQSTADYLAQLLKDRKQLIAFPNVFIHIERLLDEVVLSRVNSNLLITRVFVVICEFCERITNPRTVPNKPLYYLSVSALRW</sequence>
<dbReference type="OrthoDB" id="6766749at2759"/>
<reference evidence="2" key="1">
    <citation type="submission" date="2020-11" db="EMBL/GenBank/DDBJ databases">
        <authorList>
            <person name="Tran Van P."/>
        </authorList>
    </citation>
    <scope>NUCLEOTIDE SEQUENCE</scope>
</reference>
<name>A0A7R9KHU2_9ACAR</name>
<dbReference type="EMBL" id="CAJPIZ010000947">
    <property type="protein sequence ID" value="CAG2102580.1"/>
    <property type="molecule type" value="Genomic_DNA"/>
</dbReference>
<dbReference type="AlphaFoldDB" id="A0A7R9KHU2"/>
<feature type="domain" description="STAR protein homodimerisation region" evidence="1">
    <location>
        <begin position="20"/>
        <end position="62"/>
    </location>
</feature>
<dbReference type="Proteomes" id="UP000759131">
    <property type="component" value="Unassembled WGS sequence"/>
</dbReference>
<dbReference type="Pfam" id="PF16544">
    <property type="entry name" value="STAR_dimer"/>
    <property type="match status" value="1"/>
</dbReference>
<protein>
    <recommendedName>
        <fullName evidence="1">STAR protein homodimerisation region domain-containing protein</fullName>
    </recommendedName>
</protein>
<dbReference type="InterPro" id="IPR032377">
    <property type="entry name" value="STAR_dimer"/>
</dbReference>
<evidence type="ECO:0000259" key="1">
    <source>
        <dbReference type="Pfam" id="PF16544"/>
    </source>
</evidence>
<dbReference type="EMBL" id="OC855522">
    <property type="protein sequence ID" value="CAD7622150.1"/>
    <property type="molecule type" value="Genomic_DNA"/>
</dbReference>